<feature type="region of interest" description="Disordered" evidence="1">
    <location>
        <begin position="510"/>
        <end position="646"/>
    </location>
</feature>
<dbReference type="Pfam" id="PF10446">
    <property type="entry name" value="DUF2457"/>
    <property type="match status" value="2"/>
</dbReference>
<feature type="compositionally biased region" description="Basic and acidic residues" evidence="1">
    <location>
        <begin position="324"/>
        <end position="342"/>
    </location>
</feature>
<dbReference type="Proteomes" id="UP000316270">
    <property type="component" value="Chromosome 7"/>
</dbReference>
<feature type="compositionally biased region" description="Basic and acidic residues" evidence="1">
    <location>
        <begin position="542"/>
        <end position="553"/>
    </location>
</feature>
<evidence type="ECO:0000313" key="2">
    <source>
        <dbReference type="EMBL" id="QDS71966.1"/>
    </source>
</evidence>
<feature type="compositionally biased region" description="Pro residues" evidence="1">
    <location>
        <begin position="609"/>
        <end position="622"/>
    </location>
</feature>
<proteinExistence type="predicted"/>
<protein>
    <recommendedName>
        <fullName evidence="4">Extensin domain-containing protein</fullName>
    </recommendedName>
</protein>
<feature type="compositionally biased region" description="Polar residues" evidence="1">
    <location>
        <begin position="140"/>
        <end position="151"/>
    </location>
</feature>
<evidence type="ECO:0000256" key="1">
    <source>
        <dbReference type="SAM" id="MobiDB-lite"/>
    </source>
</evidence>
<feature type="compositionally biased region" description="Polar residues" evidence="1">
    <location>
        <begin position="89"/>
        <end position="116"/>
    </location>
</feature>
<evidence type="ECO:0000313" key="3">
    <source>
        <dbReference type="Proteomes" id="UP000316270"/>
    </source>
</evidence>
<name>A0A517L8J7_9PEZI</name>
<feature type="compositionally biased region" description="Polar residues" evidence="1">
    <location>
        <begin position="10"/>
        <end position="26"/>
    </location>
</feature>
<feature type="compositionally biased region" description="Low complexity" evidence="1">
    <location>
        <begin position="441"/>
        <end position="453"/>
    </location>
</feature>
<feature type="compositionally biased region" description="Basic and acidic residues" evidence="1">
    <location>
        <begin position="426"/>
        <end position="440"/>
    </location>
</feature>
<accession>A0A517L8J7</accession>
<dbReference type="STRING" id="50376.A0A517L8J7"/>
<organism evidence="2 3">
    <name type="scientific">Venturia effusa</name>
    <dbReference type="NCBI Taxonomy" id="50376"/>
    <lineage>
        <taxon>Eukaryota</taxon>
        <taxon>Fungi</taxon>
        <taxon>Dikarya</taxon>
        <taxon>Ascomycota</taxon>
        <taxon>Pezizomycotina</taxon>
        <taxon>Dothideomycetes</taxon>
        <taxon>Pleosporomycetidae</taxon>
        <taxon>Venturiales</taxon>
        <taxon>Venturiaceae</taxon>
        <taxon>Venturia</taxon>
    </lineage>
</organism>
<feature type="region of interest" description="Disordered" evidence="1">
    <location>
        <begin position="224"/>
        <end position="462"/>
    </location>
</feature>
<feature type="compositionally biased region" description="Low complexity" evidence="1">
    <location>
        <begin position="270"/>
        <end position="281"/>
    </location>
</feature>
<feature type="compositionally biased region" description="Low complexity" evidence="1">
    <location>
        <begin position="117"/>
        <end position="134"/>
    </location>
</feature>
<feature type="compositionally biased region" description="Polar residues" evidence="1">
    <location>
        <begin position="61"/>
        <end position="78"/>
    </location>
</feature>
<dbReference type="InterPro" id="IPR018853">
    <property type="entry name" value="DUF2457"/>
</dbReference>
<feature type="compositionally biased region" description="Polar residues" evidence="1">
    <location>
        <begin position="225"/>
        <end position="234"/>
    </location>
</feature>
<feature type="compositionally biased region" description="Basic residues" evidence="1">
    <location>
        <begin position="578"/>
        <end position="587"/>
    </location>
</feature>
<feature type="compositionally biased region" description="Acidic residues" evidence="1">
    <location>
        <begin position="27"/>
        <end position="39"/>
    </location>
</feature>
<dbReference type="EMBL" id="CP042191">
    <property type="protein sequence ID" value="QDS71966.1"/>
    <property type="molecule type" value="Genomic_DNA"/>
</dbReference>
<dbReference type="AlphaFoldDB" id="A0A517L8J7"/>
<dbReference type="OrthoDB" id="2011769at2759"/>
<keyword evidence="3" id="KW-1185">Reference proteome</keyword>
<evidence type="ECO:0008006" key="4">
    <source>
        <dbReference type="Google" id="ProtNLM"/>
    </source>
</evidence>
<feature type="region of interest" description="Disordered" evidence="1">
    <location>
        <begin position="1"/>
        <end position="169"/>
    </location>
</feature>
<reference evidence="2 3" key="1">
    <citation type="submission" date="2019-07" db="EMBL/GenBank/DDBJ databases">
        <title>Finished genome of Venturia effusa.</title>
        <authorList>
            <person name="Young C.A."/>
            <person name="Cox M.P."/>
            <person name="Ganley A.R.D."/>
            <person name="David W.J."/>
        </authorList>
    </citation>
    <scope>NUCLEOTIDE SEQUENCE [LARGE SCALE GENOMIC DNA]</scope>
    <source>
        <strain evidence="3">albino</strain>
    </source>
</reference>
<gene>
    <name evidence="2" type="ORF">FKW77_001182</name>
</gene>
<feature type="compositionally biased region" description="Acidic residues" evidence="1">
    <location>
        <begin position="393"/>
        <end position="412"/>
    </location>
</feature>
<feature type="compositionally biased region" description="Acidic residues" evidence="1">
    <location>
        <begin position="343"/>
        <end position="377"/>
    </location>
</feature>
<feature type="compositionally biased region" description="Acidic residues" evidence="1">
    <location>
        <begin position="530"/>
        <end position="541"/>
    </location>
</feature>
<sequence>MEPLRLRQAPQDSRVLSNQPISSADSPSEEVAGDTDEPPDGSRLASMKQEQPFKKIHCQVQRKQSLLTQNLHTSASDSDSSHQDEDVFSPSTRAHSSASNWSRGSFTSTAELTSDGHTSPNRTRSSSPHSPRTRLPMSPAFNSKSFDNPGTVTIAENGPDPFRTALPASANEDKVEAGLGRKRCIMFACGKKEEPKKDVAVKTEAPKLELPAKRPCALTFVCPTRTPSSTNTNKPHIRIASPAPARRMPQSPKPSLRSHRGSDATVRTTSPRSVRKVPSVVRPRRSSNASEADPYEATRFHEFASSEEERDDWVQEQTCHRSRLTVDDTLKVENTLRKLGKEVDDEAVEEEEEEELDQGLGNEEEDVDEDDEDDDNDSIGMVDSTGYLTDEGFQTDDEEGFAGSDDDSDSDGSDFAWWAPAGGHSGGDHIEHIRSSRPRSDSGSSIGSFSSTRVCPAKSATIHHRRKLTVPVDFRPRTPELPDSTDFVCGTLDEDRPLEHAYYSCLQQRRAAKHVPVPQDIDPTFPTSDPEMEEEDEDSDEHDFHVDESDHHMFLHGAPDASESDSRESRGVVPTKRSPTHSPKRLRSPPPAKRTAYHSPPPRRLKNRSPPPTTRYHSPPPTARHRPHSSAARHGSPPTARLRSPAPLFRRSSFLKHIEELNATPIALDGSPKSGKIGTSSIPRNGVFASTRPTIEYMAMQDEDFEDGDEVGDSRKTRHAIDIVKGLEKKRLRRLEKMREKNCRMRAKGSQKKHAHHVLPGKGAERMREMGMELAALRGKRPVGSPMEHRQHIISY</sequence>